<comment type="caution">
    <text evidence="1">The sequence shown here is derived from an EMBL/GenBank/DDBJ whole genome shotgun (WGS) entry which is preliminary data.</text>
</comment>
<name>A0A0M2F6Z3_9GAMM</name>
<proteinExistence type="predicted"/>
<gene>
    <name evidence="1" type="ORF">KU74_06175</name>
</gene>
<reference evidence="1 2" key="1">
    <citation type="submission" date="2014-08" db="EMBL/GenBank/DDBJ databases">
        <title>Genome sequences of NCPPB Pectobacterium isolates.</title>
        <authorList>
            <person name="Glover R.H."/>
            <person name="Sapp M."/>
            <person name="Elphinstone J."/>
        </authorList>
    </citation>
    <scope>NUCLEOTIDE SEQUENCE [LARGE SCALE GENOMIC DNA]</scope>
    <source>
        <strain evidence="1 2">LMG 21372</strain>
    </source>
</reference>
<accession>A0A0M2F6Z3</accession>
<dbReference type="EMBL" id="JQOD01000001">
    <property type="protein sequence ID" value="KGA36057.1"/>
    <property type="molecule type" value="Genomic_DNA"/>
</dbReference>
<evidence type="ECO:0000313" key="1">
    <source>
        <dbReference type="EMBL" id="KGA36057.1"/>
    </source>
</evidence>
<organism evidence="1 2">
    <name type="scientific">Pectobacterium brasiliense</name>
    <dbReference type="NCBI Taxonomy" id="180957"/>
    <lineage>
        <taxon>Bacteria</taxon>
        <taxon>Pseudomonadati</taxon>
        <taxon>Pseudomonadota</taxon>
        <taxon>Gammaproteobacteria</taxon>
        <taxon>Enterobacterales</taxon>
        <taxon>Pectobacteriaceae</taxon>
        <taxon>Pectobacterium</taxon>
    </lineage>
</organism>
<dbReference type="AlphaFoldDB" id="A0A0M2F6Z3"/>
<dbReference type="Proteomes" id="UP000029435">
    <property type="component" value="Unassembled WGS sequence"/>
</dbReference>
<protein>
    <submittedName>
        <fullName evidence="1">Uncharacterized protein</fullName>
    </submittedName>
</protein>
<sequence length="61" mass="6853">MANRLNWQAASKREDEVRDKALTGFLLCIGFNRQAARRGSAIRTIECQKTILIFGACLGRL</sequence>
<evidence type="ECO:0000313" key="2">
    <source>
        <dbReference type="Proteomes" id="UP000029435"/>
    </source>
</evidence>